<dbReference type="PANTHER" id="PTHR43409:SF7">
    <property type="entry name" value="BLL1977 PROTEIN"/>
    <property type="match status" value="1"/>
</dbReference>
<dbReference type="Pfam" id="PF02310">
    <property type="entry name" value="B12-binding"/>
    <property type="match status" value="1"/>
</dbReference>
<dbReference type="InterPro" id="IPR034466">
    <property type="entry name" value="Methyltransferase_Class_B"/>
</dbReference>
<evidence type="ECO:0000313" key="9">
    <source>
        <dbReference type="EMBL" id="NCN64673.1"/>
    </source>
</evidence>
<dbReference type="GO" id="GO:0031419">
    <property type="term" value="F:cobalamin binding"/>
    <property type="evidence" value="ECO:0007669"/>
    <property type="project" value="InterPro"/>
</dbReference>
<protein>
    <submittedName>
        <fullName evidence="10">TIGR04190 family B12-binding domain/radical SAM domain protein</fullName>
    </submittedName>
</protein>
<evidence type="ECO:0000259" key="8">
    <source>
        <dbReference type="PROSITE" id="PS51332"/>
    </source>
</evidence>
<dbReference type="NCBIfam" id="TIGR04190">
    <property type="entry name" value="B12_SAM_Ta0216"/>
    <property type="match status" value="1"/>
</dbReference>
<dbReference type="InterPro" id="IPR007197">
    <property type="entry name" value="rSAM"/>
</dbReference>
<dbReference type="InterPro" id="IPR026447">
    <property type="entry name" value="B12_SAM_Ta0216"/>
</dbReference>
<dbReference type="EMBL" id="JAACQH010000008">
    <property type="protein sequence ID" value="NCS90895.1"/>
    <property type="molecule type" value="Genomic_DNA"/>
</dbReference>
<keyword evidence="7" id="KW-0411">Iron-sulfur</keyword>
<dbReference type="GO" id="GO:0046872">
    <property type="term" value="F:metal ion binding"/>
    <property type="evidence" value="ECO:0007669"/>
    <property type="project" value="UniProtKB-KW"/>
</dbReference>
<dbReference type="SFLD" id="SFLDG01123">
    <property type="entry name" value="methyltransferase_(Class_B)"/>
    <property type="match status" value="1"/>
</dbReference>
<dbReference type="GO" id="GO:0003824">
    <property type="term" value="F:catalytic activity"/>
    <property type="evidence" value="ECO:0007669"/>
    <property type="project" value="InterPro"/>
</dbReference>
<comment type="caution">
    <text evidence="10">The sequence shown here is derived from an EMBL/GenBank/DDBJ whole genome shotgun (WGS) entry which is preliminary data.</text>
</comment>
<keyword evidence="4" id="KW-0949">S-adenosyl-L-methionine</keyword>
<sequence>MTTVFLHPPGIYDFRKRPVFIGAMSEAVPSTPVFEMYPMGFVSMAHYLERHGHRARIVNIALKMLNSEKFDAEKFIKRLNAEAFCIDLHWMAHLHGAIEIAKICKKFHPNTPVIFGGFTSTYYHDEILTKFSFIDYVLKGDSCEYPLLKLIENLNKTDKEDIPNLSWRKNNIVKSNPITNVPETVNFVIDPKFMLKLIIRDMDIDANLPYRSWLDEPTMPILTSKGCLYNCVNCGGSSECYKRIYNRKKPAFMEPDKVIEQLRLNEEYIKNPVFFLNDIRMGGKRYYEEVFKKIKKEKIDLPVVFELFSPLTEEFAVTLKSTFAHYNLEMSPEDASDDVRFCAGKNYTNEDVENSIEIALNNDCDKFDLFFMLGLGKQSKKSIYRTLDYIDSVIGKFKKFKNSGEREHKVYPFISPYAPTLDPGSIAFENPARYGYVVLHRTLEEHYNAFDRYSWKDFFNYRTENLSPDDIIDLTYDTAVKLSHIKRKHEMVDDRYVKNTEKQVEISRDVMKKVAQISKTGIGINDNEREINLLRDEINESMKSLIHKNRELNWPRNRKSLNVYVMNILGNILRRL</sequence>
<evidence type="ECO:0000256" key="3">
    <source>
        <dbReference type="ARBA" id="ARBA00022679"/>
    </source>
</evidence>
<evidence type="ECO:0000313" key="10">
    <source>
        <dbReference type="EMBL" id="NCS90895.1"/>
    </source>
</evidence>
<proteinExistence type="predicted"/>
<dbReference type="InterPro" id="IPR006638">
    <property type="entry name" value="Elp3/MiaA/NifB-like_rSAM"/>
</dbReference>
<evidence type="ECO:0000256" key="1">
    <source>
        <dbReference type="ARBA" id="ARBA00001966"/>
    </source>
</evidence>
<evidence type="ECO:0000256" key="5">
    <source>
        <dbReference type="ARBA" id="ARBA00022723"/>
    </source>
</evidence>
<keyword evidence="5" id="KW-0479">Metal-binding</keyword>
<dbReference type="GO" id="GO:0051536">
    <property type="term" value="F:iron-sulfur cluster binding"/>
    <property type="evidence" value="ECO:0007669"/>
    <property type="project" value="UniProtKB-KW"/>
</dbReference>
<evidence type="ECO:0000256" key="7">
    <source>
        <dbReference type="ARBA" id="ARBA00023014"/>
    </source>
</evidence>
<keyword evidence="2" id="KW-0489">Methyltransferase</keyword>
<evidence type="ECO:0000256" key="2">
    <source>
        <dbReference type="ARBA" id="ARBA00022603"/>
    </source>
</evidence>
<name>A0A8J7YW31_9ARCH</name>
<dbReference type="SUPFAM" id="SSF102114">
    <property type="entry name" value="Radical SAM enzymes"/>
    <property type="match status" value="1"/>
</dbReference>
<dbReference type="SFLD" id="SFLDG01082">
    <property type="entry name" value="B12-binding_domain_containing"/>
    <property type="match status" value="1"/>
</dbReference>
<reference evidence="10" key="1">
    <citation type="submission" date="2019-11" db="EMBL/GenBank/DDBJ databases">
        <title>Lipid analysis of CO2-rich subsurface aquifers suggests an autotrophy-based deep biosphere with lysolipids enriched in CPR bacteria.</title>
        <authorList>
            <person name="Probst A.J."/>
            <person name="Elling F.J."/>
            <person name="Castelle C.J."/>
            <person name="Zhu Q."/>
            <person name="Elvert M."/>
            <person name="Birarda G."/>
            <person name="Holman H.-Y."/>
            <person name="Lane K.R."/>
            <person name="Ladd B."/>
            <person name="Ryan M.C."/>
            <person name="Woyke T."/>
            <person name="Hinrichs K.-U."/>
            <person name="Banfield J.F."/>
        </authorList>
    </citation>
    <scope>NUCLEOTIDE SEQUENCE</scope>
    <source>
        <strain evidence="9">CG_2015-01_33_1645</strain>
        <strain evidence="10">CG_2015-04_33_537</strain>
    </source>
</reference>
<dbReference type="SFLD" id="SFLDS00029">
    <property type="entry name" value="Radical_SAM"/>
    <property type="match status" value="1"/>
</dbReference>
<dbReference type="Proteomes" id="UP000768163">
    <property type="component" value="Unassembled WGS sequence"/>
</dbReference>
<evidence type="ECO:0000256" key="4">
    <source>
        <dbReference type="ARBA" id="ARBA00022691"/>
    </source>
</evidence>
<dbReference type="AlphaFoldDB" id="A0A8J7YW31"/>
<dbReference type="InterPro" id="IPR051198">
    <property type="entry name" value="BchE-like"/>
</dbReference>
<gene>
    <name evidence="10" type="ORF">GW779_00505</name>
    <name evidence="9" type="ORF">GW910_01145</name>
</gene>
<dbReference type="Proteomes" id="UP000738826">
    <property type="component" value="Unassembled WGS sequence"/>
</dbReference>
<dbReference type="InterPro" id="IPR036724">
    <property type="entry name" value="Cobalamin-bd_sf"/>
</dbReference>
<dbReference type="Pfam" id="PF04055">
    <property type="entry name" value="Radical_SAM"/>
    <property type="match status" value="1"/>
</dbReference>
<evidence type="ECO:0000256" key="6">
    <source>
        <dbReference type="ARBA" id="ARBA00023004"/>
    </source>
</evidence>
<dbReference type="InterPro" id="IPR006158">
    <property type="entry name" value="Cobalamin-bd"/>
</dbReference>
<feature type="domain" description="B12-binding" evidence="8">
    <location>
        <begin position="24"/>
        <end position="161"/>
    </location>
</feature>
<dbReference type="EMBL" id="JAACVF010000027">
    <property type="protein sequence ID" value="NCN64673.1"/>
    <property type="molecule type" value="Genomic_DNA"/>
</dbReference>
<dbReference type="SFLD" id="SFLDF00326">
    <property type="entry name" value="5''-pyrrole_methytransferase"/>
    <property type="match status" value="1"/>
</dbReference>
<keyword evidence="3" id="KW-0808">Transferase</keyword>
<dbReference type="Gene3D" id="3.40.50.280">
    <property type="entry name" value="Cobalamin-binding domain"/>
    <property type="match status" value="1"/>
</dbReference>
<accession>A0A8J7YW31</accession>
<dbReference type="InterPro" id="IPR058240">
    <property type="entry name" value="rSAM_sf"/>
</dbReference>
<dbReference type="PANTHER" id="PTHR43409">
    <property type="entry name" value="ANAEROBIC MAGNESIUM-PROTOPORPHYRIN IX MONOMETHYL ESTER CYCLASE-RELATED"/>
    <property type="match status" value="1"/>
</dbReference>
<dbReference type="SUPFAM" id="SSF52242">
    <property type="entry name" value="Cobalamin (vitamin B12)-binding domain"/>
    <property type="match status" value="1"/>
</dbReference>
<organism evidence="10 11">
    <name type="scientific">Candidatus Altarchaeum hamiconexum</name>
    <dbReference type="NCBI Taxonomy" id="1803513"/>
    <lineage>
        <taxon>Archaea</taxon>
        <taxon>Candidatus Altarchaeota</taxon>
        <taxon>Candidatus Altiarchaeia</taxon>
        <taxon>Candidatus Altarchaeales</taxon>
        <taxon>Candidatus Altarchaeaceae</taxon>
        <taxon>Candidatus Altarchaeum</taxon>
    </lineage>
</organism>
<evidence type="ECO:0000313" key="11">
    <source>
        <dbReference type="Proteomes" id="UP000738826"/>
    </source>
</evidence>
<dbReference type="PROSITE" id="PS51332">
    <property type="entry name" value="B12_BINDING"/>
    <property type="match status" value="1"/>
</dbReference>
<dbReference type="CDD" id="cd02068">
    <property type="entry name" value="radical_SAM_B12_BD"/>
    <property type="match status" value="1"/>
</dbReference>
<comment type="cofactor">
    <cofactor evidence="1">
        <name>[4Fe-4S] cluster</name>
        <dbReference type="ChEBI" id="CHEBI:49883"/>
    </cofactor>
</comment>
<dbReference type="SMART" id="SM00729">
    <property type="entry name" value="Elp3"/>
    <property type="match status" value="1"/>
</dbReference>
<keyword evidence="6" id="KW-0408">Iron</keyword>